<sequence length="66" mass="7322">MDPDKLMTGLSTEILAALNAMKDAKTAEEKLTYSATVKNLCESLGVFLKLMDSMELYDDDDDITPF</sequence>
<protein>
    <submittedName>
        <fullName evidence="1">Uncharacterized protein</fullName>
    </submittedName>
</protein>
<dbReference type="EMBL" id="UOFO01000146">
    <property type="protein sequence ID" value="VAW88485.1"/>
    <property type="molecule type" value="Genomic_DNA"/>
</dbReference>
<gene>
    <name evidence="1" type="ORF">MNBD_GAMMA16-220</name>
</gene>
<name>A0A3B0Z4Y5_9ZZZZ</name>
<evidence type="ECO:0000313" key="1">
    <source>
        <dbReference type="EMBL" id="VAW88485.1"/>
    </source>
</evidence>
<reference evidence="1" key="1">
    <citation type="submission" date="2018-06" db="EMBL/GenBank/DDBJ databases">
        <authorList>
            <person name="Zhirakovskaya E."/>
        </authorList>
    </citation>
    <scope>NUCLEOTIDE SEQUENCE</scope>
</reference>
<proteinExistence type="predicted"/>
<dbReference type="AlphaFoldDB" id="A0A3B0Z4Y5"/>
<organism evidence="1">
    <name type="scientific">hydrothermal vent metagenome</name>
    <dbReference type="NCBI Taxonomy" id="652676"/>
    <lineage>
        <taxon>unclassified sequences</taxon>
        <taxon>metagenomes</taxon>
        <taxon>ecological metagenomes</taxon>
    </lineage>
</organism>
<accession>A0A3B0Z4Y5</accession>